<evidence type="ECO:0000256" key="2">
    <source>
        <dbReference type="ARBA" id="ARBA00004443"/>
    </source>
</evidence>
<evidence type="ECO:0000256" key="12">
    <source>
        <dbReference type="ARBA" id="ARBA00023128"/>
    </source>
</evidence>
<comment type="subunit">
    <text evidence="4">Mammalian complex I is composed of 45 different subunits.</text>
</comment>
<evidence type="ECO:0000259" key="16">
    <source>
        <dbReference type="Pfam" id="PF05347"/>
    </source>
</evidence>
<keyword evidence="12" id="KW-0496">Mitochondrion</keyword>
<evidence type="ECO:0000256" key="4">
    <source>
        <dbReference type="ARBA" id="ARBA00011790"/>
    </source>
</evidence>
<comment type="similarity">
    <text evidence="3">Belongs to the complex I LYR family.</text>
</comment>
<keyword evidence="8" id="KW-0679">Respiratory chain</keyword>
<dbReference type="Proteomes" id="UP000324585">
    <property type="component" value="Unassembled WGS sequence"/>
</dbReference>
<accession>A0A5J4Z6T1</accession>
<reference evidence="18" key="1">
    <citation type="journal article" date="2019" name="Nat. Commun.">
        <title>Expansion of phycobilisome linker gene families in mesophilic red algae.</title>
        <authorList>
            <person name="Lee J."/>
            <person name="Kim D."/>
            <person name="Bhattacharya D."/>
            <person name="Yoon H.S."/>
        </authorList>
    </citation>
    <scope>NUCLEOTIDE SEQUENCE [LARGE SCALE GENOMIC DNA]</scope>
    <source>
        <strain evidence="18">CCMP 1328</strain>
    </source>
</reference>
<dbReference type="OrthoDB" id="13598at2759"/>
<dbReference type="InterPro" id="IPR033034">
    <property type="entry name" value="NDUFB9"/>
</dbReference>
<keyword evidence="17" id="KW-0830">Ubiquinone</keyword>
<dbReference type="PANTHER" id="PTHR12868:SF0">
    <property type="entry name" value="NADH DEHYDROGENASE [UBIQUINONE] 1 BETA SUBCOMPLEX SUBUNIT 9"/>
    <property type="match status" value="1"/>
</dbReference>
<dbReference type="InterPro" id="IPR045292">
    <property type="entry name" value="Complex1_LYR_NDUFB9_LYRM3"/>
</dbReference>
<comment type="function">
    <text evidence="1">Accessory subunit of the mitochondrial membrane respiratory chain NADH dehydrogenase (Complex I), that is believed to be not involved in catalysis. Complex I functions in the transfer of electrons from NADH to the respiratory chain. The immediate electron acceptor for the enzyme is believed to be ubiquinone.</text>
</comment>
<keyword evidence="9" id="KW-0999">Mitochondrion inner membrane</keyword>
<keyword evidence="18" id="KW-1185">Reference proteome</keyword>
<gene>
    <name evidence="17" type="ORF">FVE85_7314</name>
</gene>
<sequence>MGGQVSMPLCRRAPWEPGITHKQQVLRLYRQSIRTAKDWTYYWDYDTWIQECQKLQAEFRKNKDVSLAEGRVLVQKGLAKLLDYRHPEPMILPYRPGGCTYQRNVPMCPTLVKAGPLPPDDADIIR</sequence>
<evidence type="ECO:0000256" key="9">
    <source>
        <dbReference type="ARBA" id="ARBA00022792"/>
    </source>
</evidence>
<dbReference type="CDD" id="cd20263">
    <property type="entry name" value="Complex1_LYR_NDUFB9_LYRM3"/>
    <property type="match status" value="1"/>
</dbReference>
<dbReference type="GO" id="GO:0005743">
    <property type="term" value="C:mitochondrial inner membrane"/>
    <property type="evidence" value="ECO:0007669"/>
    <property type="project" value="UniProtKB-SubCell"/>
</dbReference>
<proteinExistence type="inferred from homology"/>
<keyword evidence="10" id="KW-0249">Electron transport</keyword>
<evidence type="ECO:0000256" key="1">
    <source>
        <dbReference type="ARBA" id="ARBA00002920"/>
    </source>
</evidence>
<keyword evidence="13" id="KW-0472">Membrane</keyword>
<keyword evidence="7" id="KW-0597">Phosphoprotein</keyword>
<evidence type="ECO:0000256" key="5">
    <source>
        <dbReference type="ARBA" id="ARBA00018684"/>
    </source>
</evidence>
<evidence type="ECO:0000313" key="18">
    <source>
        <dbReference type="Proteomes" id="UP000324585"/>
    </source>
</evidence>
<dbReference type="Pfam" id="PF05347">
    <property type="entry name" value="Complex1_LYR"/>
    <property type="match status" value="1"/>
</dbReference>
<name>A0A5J4Z6T1_PORPP</name>
<evidence type="ECO:0000256" key="10">
    <source>
        <dbReference type="ARBA" id="ARBA00022982"/>
    </source>
</evidence>
<comment type="caution">
    <text evidence="17">The sequence shown here is derived from an EMBL/GenBank/DDBJ whole genome shotgun (WGS) entry which is preliminary data.</text>
</comment>
<evidence type="ECO:0000256" key="15">
    <source>
        <dbReference type="ARBA" id="ARBA00032528"/>
    </source>
</evidence>
<dbReference type="AlphaFoldDB" id="A0A5J4Z6T1"/>
<evidence type="ECO:0000313" key="17">
    <source>
        <dbReference type="EMBL" id="KAA8499729.1"/>
    </source>
</evidence>
<comment type="subcellular location">
    <subcellularLocation>
        <location evidence="2">Mitochondrion inner membrane</location>
        <topology evidence="2">Peripheral membrane protein</topology>
        <orientation evidence="2">Matrix side</orientation>
    </subcellularLocation>
</comment>
<evidence type="ECO:0000256" key="6">
    <source>
        <dbReference type="ARBA" id="ARBA00022448"/>
    </source>
</evidence>
<protein>
    <recommendedName>
        <fullName evidence="5">NADH dehydrogenase [ubiquinone] 1 beta subcomplex subunit 9</fullName>
    </recommendedName>
    <alternativeName>
        <fullName evidence="14">Complex I-B22</fullName>
    </alternativeName>
    <alternativeName>
        <fullName evidence="15">NADH-ubiquinone oxidoreductase B22 subunit</fullName>
    </alternativeName>
</protein>
<keyword evidence="11" id="KW-0007">Acetylation</keyword>
<evidence type="ECO:0000256" key="13">
    <source>
        <dbReference type="ARBA" id="ARBA00023136"/>
    </source>
</evidence>
<evidence type="ECO:0000256" key="8">
    <source>
        <dbReference type="ARBA" id="ARBA00022660"/>
    </source>
</evidence>
<dbReference type="GO" id="GO:0006120">
    <property type="term" value="P:mitochondrial electron transport, NADH to ubiquinone"/>
    <property type="evidence" value="ECO:0007669"/>
    <property type="project" value="InterPro"/>
</dbReference>
<dbReference type="PANTHER" id="PTHR12868">
    <property type="entry name" value="NADH-UBIQUINONE OXIDOREDUCTASE B22 SUBUNIT"/>
    <property type="match status" value="1"/>
</dbReference>
<dbReference type="EMBL" id="VRMN01000001">
    <property type="protein sequence ID" value="KAA8499729.1"/>
    <property type="molecule type" value="Genomic_DNA"/>
</dbReference>
<organism evidence="17 18">
    <name type="scientific">Porphyridium purpureum</name>
    <name type="common">Red alga</name>
    <name type="synonym">Porphyridium cruentum</name>
    <dbReference type="NCBI Taxonomy" id="35688"/>
    <lineage>
        <taxon>Eukaryota</taxon>
        <taxon>Rhodophyta</taxon>
        <taxon>Bangiophyceae</taxon>
        <taxon>Porphyridiales</taxon>
        <taxon>Porphyridiaceae</taxon>
        <taxon>Porphyridium</taxon>
    </lineage>
</organism>
<evidence type="ECO:0000256" key="7">
    <source>
        <dbReference type="ARBA" id="ARBA00022553"/>
    </source>
</evidence>
<evidence type="ECO:0000256" key="11">
    <source>
        <dbReference type="ARBA" id="ARBA00022990"/>
    </source>
</evidence>
<keyword evidence="6" id="KW-0813">Transport</keyword>
<feature type="domain" description="Complex 1 LYR protein" evidence="16">
    <location>
        <begin position="23"/>
        <end position="66"/>
    </location>
</feature>
<dbReference type="InterPro" id="IPR008011">
    <property type="entry name" value="Complex1_LYR_dom"/>
</dbReference>
<evidence type="ECO:0000256" key="14">
    <source>
        <dbReference type="ARBA" id="ARBA00030192"/>
    </source>
</evidence>
<evidence type="ECO:0000256" key="3">
    <source>
        <dbReference type="ARBA" id="ARBA00009508"/>
    </source>
</evidence>